<dbReference type="GO" id="GO:0008270">
    <property type="term" value="F:zinc ion binding"/>
    <property type="evidence" value="ECO:0007669"/>
    <property type="project" value="UniProtKB-UniRule"/>
</dbReference>
<accession>A0A165M8B8</accession>
<dbReference type="SUPFAM" id="SSF57783">
    <property type="entry name" value="Zinc beta-ribbon"/>
    <property type="match status" value="1"/>
</dbReference>
<organism evidence="13 14">
    <name type="scientific">Exidia glandulosa HHB12029</name>
    <dbReference type="NCBI Taxonomy" id="1314781"/>
    <lineage>
        <taxon>Eukaryota</taxon>
        <taxon>Fungi</taxon>
        <taxon>Dikarya</taxon>
        <taxon>Basidiomycota</taxon>
        <taxon>Agaricomycotina</taxon>
        <taxon>Agaricomycetes</taxon>
        <taxon>Auriculariales</taxon>
        <taxon>Exidiaceae</taxon>
        <taxon>Exidia</taxon>
    </lineage>
</organism>
<dbReference type="InterPro" id="IPR036575">
    <property type="entry name" value="TFIIS_cen_dom_sf"/>
</dbReference>
<dbReference type="GO" id="GO:0006362">
    <property type="term" value="P:transcription elongation by RNA polymerase I"/>
    <property type="evidence" value="ECO:0007669"/>
    <property type="project" value="TreeGrafter"/>
</dbReference>
<keyword evidence="13" id="KW-0648">Protein biosynthesis</keyword>
<dbReference type="PROSITE" id="PS51321">
    <property type="entry name" value="TFIIS_CENTRAL"/>
    <property type="match status" value="1"/>
</dbReference>
<evidence type="ECO:0000256" key="6">
    <source>
        <dbReference type="PROSITE-ProRule" id="PRU00472"/>
    </source>
</evidence>
<dbReference type="Pfam" id="PF07500">
    <property type="entry name" value="TFIIS_M"/>
    <property type="match status" value="1"/>
</dbReference>
<dbReference type="InterPro" id="IPR001222">
    <property type="entry name" value="Znf_TFIIS"/>
</dbReference>
<dbReference type="GO" id="GO:0031564">
    <property type="term" value="P:transcription antitermination"/>
    <property type="evidence" value="ECO:0007669"/>
    <property type="project" value="TreeGrafter"/>
</dbReference>
<dbReference type="InParanoid" id="A0A165M8B8"/>
<dbReference type="Gene3D" id="2.20.25.10">
    <property type="match status" value="1"/>
</dbReference>
<evidence type="ECO:0000256" key="9">
    <source>
        <dbReference type="SAM" id="MobiDB-lite"/>
    </source>
</evidence>
<dbReference type="SMART" id="SM00510">
    <property type="entry name" value="TFS2M"/>
    <property type="match status" value="1"/>
</dbReference>
<dbReference type="SUPFAM" id="SSF47676">
    <property type="entry name" value="Conserved domain common to transcription factors TFIIS, elongin A, CRSP70"/>
    <property type="match status" value="1"/>
</dbReference>
<name>A0A165M8B8_EXIGL</name>
<dbReference type="PROSITE" id="PS00466">
    <property type="entry name" value="ZF_TFIIS_1"/>
    <property type="match status" value="1"/>
</dbReference>
<sequence>MTDASELKKLIKDLQAAIEPKDLIDVLNLLKKNVKATETLLRETKAGLAVGKLRTHASPEVSELAKAVVKKWKGEVDAAKGSSPKHNQAASTPAKSTTPTIVAKASPVAAAASPTTPGPLSASAVRSTKTDGVKLPTTGDKVRDKCIEMVYDALASDSGAPSEQILNRSTNIEKTVFNAEGGTTQPYRAKMRSLFLNLKGNSNPALRASVVSGDLTVSRLCTMTKDEMASEERKQADAAIKEMNFHKSLGAGEPEAETTAFQCSRCKQWKTRYRQAQTRSADEPMTTFVTCVNCNNRWKFS</sequence>
<keyword evidence="8" id="KW-0805">Transcription regulation</keyword>
<keyword evidence="13" id="KW-0251">Elongation factor</keyword>
<dbReference type="GO" id="GO:0006368">
    <property type="term" value="P:transcription elongation by RNA polymerase II"/>
    <property type="evidence" value="ECO:0007669"/>
    <property type="project" value="InterPro"/>
</dbReference>
<keyword evidence="8" id="KW-0804">Transcription</keyword>
<dbReference type="GO" id="GO:0000977">
    <property type="term" value="F:RNA polymerase II transcription regulatory region sequence-specific DNA binding"/>
    <property type="evidence" value="ECO:0007669"/>
    <property type="project" value="TreeGrafter"/>
</dbReference>
<keyword evidence="2 8" id="KW-0479">Metal-binding</keyword>
<dbReference type="InterPro" id="IPR035100">
    <property type="entry name" value="TF_IIS-typ"/>
</dbReference>
<dbReference type="OrthoDB" id="44867at2759"/>
<evidence type="ECO:0000256" key="2">
    <source>
        <dbReference type="ARBA" id="ARBA00022723"/>
    </source>
</evidence>
<protein>
    <recommendedName>
        <fullName evidence="8">Transcription elongation factor</fullName>
    </recommendedName>
</protein>
<dbReference type="NCBIfam" id="TIGR01385">
    <property type="entry name" value="TFSII"/>
    <property type="match status" value="1"/>
</dbReference>
<dbReference type="GO" id="GO:0001139">
    <property type="term" value="F:RNA polymerase II complex recruiting activity"/>
    <property type="evidence" value="ECO:0007669"/>
    <property type="project" value="TreeGrafter"/>
</dbReference>
<dbReference type="InterPro" id="IPR035441">
    <property type="entry name" value="TFIIS/LEDGF_dom_sf"/>
</dbReference>
<evidence type="ECO:0000313" key="14">
    <source>
        <dbReference type="Proteomes" id="UP000077266"/>
    </source>
</evidence>
<dbReference type="SUPFAM" id="SSF46942">
    <property type="entry name" value="Elongation factor TFIIS domain 2"/>
    <property type="match status" value="1"/>
</dbReference>
<evidence type="ECO:0000256" key="1">
    <source>
        <dbReference type="ARBA" id="ARBA00004123"/>
    </source>
</evidence>
<dbReference type="PROSITE" id="PS51133">
    <property type="entry name" value="ZF_TFIIS_2"/>
    <property type="match status" value="1"/>
</dbReference>
<keyword evidence="3 6" id="KW-0863">Zinc-finger</keyword>
<keyword evidence="14" id="KW-1185">Reference proteome</keyword>
<dbReference type="SMART" id="SM00509">
    <property type="entry name" value="TFS2N"/>
    <property type="match status" value="1"/>
</dbReference>
<evidence type="ECO:0000259" key="11">
    <source>
        <dbReference type="PROSITE" id="PS51319"/>
    </source>
</evidence>
<dbReference type="PIRSF" id="PIRSF006704">
    <property type="entry name" value="TF_IIS"/>
    <property type="match status" value="1"/>
</dbReference>
<feature type="compositionally biased region" description="Low complexity" evidence="9">
    <location>
        <begin position="89"/>
        <end position="124"/>
    </location>
</feature>
<dbReference type="PANTHER" id="PTHR11477">
    <property type="entry name" value="TRANSCRIPTION FACTOR S-II ZINC FINGER DOMAIN-CONTAINING PROTEIN"/>
    <property type="match status" value="1"/>
</dbReference>
<dbReference type="PROSITE" id="PS51319">
    <property type="entry name" value="TFIIS_N"/>
    <property type="match status" value="1"/>
</dbReference>
<dbReference type="STRING" id="1314781.A0A165M8B8"/>
<dbReference type="GO" id="GO:0005634">
    <property type="term" value="C:nucleus"/>
    <property type="evidence" value="ECO:0007669"/>
    <property type="project" value="UniProtKB-SubCell"/>
</dbReference>
<evidence type="ECO:0000256" key="4">
    <source>
        <dbReference type="ARBA" id="ARBA00022833"/>
    </source>
</evidence>
<dbReference type="GO" id="GO:0031440">
    <property type="term" value="P:regulation of mRNA 3'-end processing"/>
    <property type="evidence" value="ECO:0007669"/>
    <property type="project" value="TreeGrafter"/>
</dbReference>
<evidence type="ECO:0000256" key="8">
    <source>
        <dbReference type="RuleBase" id="RU368078"/>
    </source>
</evidence>
<evidence type="ECO:0000259" key="10">
    <source>
        <dbReference type="PROSITE" id="PS51133"/>
    </source>
</evidence>
<dbReference type="InterPro" id="IPR017923">
    <property type="entry name" value="TFIIS_N"/>
</dbReference>
<dbReference type="FunCoup" id="A0A165M8B8">
    <property type="interactions" value="794"/>
</dbReference>
<keyword evidence="5 7" id="KW-0539">Nucleus</keyword>
<dbReference type="SMART" id="SM00440">
    <property type="entry name" value="ZnF_C2C2"/>
    <property type="match status" value="1"/>
</dbReference>
<keyword evidence="4 8" id="KW-0862">Zinc</keyword>
<proteinExistence type="inferred from homology"/>
<dbReference type="Proteomes" id="UP000077266">
    <property type="component" value="Unassembled WGS sequence"/>
</dbReference>
<dbReference type="Gene3D" id="1.10.472.30">
    <property type="entry name" value="Transcription elongation factor S-II, central domain"/>
    <property type="match status" value="1"/>
</dbReference>
<dbReference type="EMBL" id="KV425914">
    <property type="protein sequence ID" value="KZV98902.1"/>
    <property type="molecule type" value="Genomic_DNA"/>
</dbReference>
<feature type="domain" description="TFIIS-type" evidence="10">
    <location>
        <begin position="259"/>
        <end position="299"/>
    </location>
</feature>
<dbReference type="Gene3D" id="1.20.930.10">
    <property type="entry name" value="Conserved domain common to transcription factors TFIIS, elongin A, CRSP70"/>
    <property type="match status" value="1"/>
</dbReference>
<dbReference type="AlphaFoldDB" id="A0A165M8B8"/>
<evidence type="ECO:0000256" key="3">
    <source>
        <dbReference type="ARBA" id="ARBA00022771"/>
    </source>
</evidence>
<dbReference type="Pfam" id="PF01096">
    <property type="entry name" value="Zn_ribbon_TFIIS"/>
    <property type="match status" value="1"/>
</dbReference>
<feature type="domain" description="TFIIS central" evidence="12">
    <location>
        <begin position="142"/>
        <end position="256"/>
    </location>
</feature>
<comment type="function">
    <text evidence="8">Necessary for efficient RNA polymerase II transcription elongation past template-encoded arresting sites.</text>
</comment>
<dbReference type="GO" id="GO:0003746">
    <property type="term" value="F:translation elongation factor activity"/>
    <property type="evidence" value="ECO:0007669"/>
    <property type="project" value="UniProtKB-KW"/>
</dbReference>
<evidence type="ECO:0000259" key="12">
    <source>
        <dbReference type="PROSITE" id="PS51321"/>
    </source>
</evidence>
<keyword evidence="8" id="KW-0238">DNA-binding</keyword>
<dbReference type="InterPro" id="IPR003618">
    <property type="entry name" value="TFIIS_cen_dom"/>
</dbReference>
<reference evidence="13 14" key="1">
    <citation type="journal article" date="2016" name="Mol. Biol. Evol.">
        <title>Comparative Genomics of Early-Diverging Mushroom-Forming Fungi Provides Insights into the Origins of Lignocellulose Decay Capabilities.</title>
        <authorList>
            <person name="Nagy L.G."/>
            <person name="Riley R."/>
            <person name="Tritt A."/>
            <person name="Adam C."/>
            <person name="Daum C."/>
            <person name="Floudas D."/>
            <person name="Sun H."/>
            <person name="Yadav J.S."/>
            <person name="Pangilinan J."/>
            <person name="Larsson K.H."/>
            <person name="Matsuura K."/>
            <person name="Barry K."/>
            <person name="Labutti K."/>
            <person name="Kuo R."/>
            <person name="Ohm R.A."/>
            <person name="Bhattacharya S.S."/>
            <person name="Shirouzu T."/>
            <person name="Yoshinaga Y."/>
            <person name="Martin F.M."/>
            <person name="Grigoriev I.V."/>
            <person name="Hibbett D.S."/>
        </authorList>
    </citation>
    <scope>NUCLEOTIDE SEQUENCE [LARGE SCALE GENOMIC DNA]</scope>
    <source>
        <strain evidence="13 14">HHB12029</strain>
    </source>
</reference>
<dbReference type="Pfam" id="PF08711">
    <property type="entry name" value="Med26"/>
    <property type="match status" value="1"/>
</dbReference>
<dbReference type="CDD" id="cd13749">
    <property type="entry name" value="Zn-ribbon_TFIIS"/>
    <property type="match status" value="1"/>
</dbReference>
<evidence type="ECO:0000256" key="5">
    <source>
        <dbReference type="ARBA" id="ARBA00023242"/>
    </source>
</evidence>
<dbReference type="CDD" id="cd00183">
    <property type="entry name" value="TFIIS_I"/>
    <property type="match status" value="1"/>
</dbReference>
<comment type="similarity">
    <text evidence="8">Belongs to the TFS-II family.</text>
</comment>
<dbReference type="FunFam" id="1.10.472.30:FF:000003">
    <property type="entry name" value="Transcription elongation factor S-II"/>
    <property type="match status" value="1"/>
</dbReference>
<dbReference type="PANTHER" id="PTHR11477:SF0">
    <property type="entry name" value="IP08861P-RELATED"/>
    <property type="match status" value="1"/>
</dbReference>
<comment type="subcellular location">
    <subcellularLocation>
        <location evidence="1 7 8">Nucleus</location>
    </subcellularLocation>
</comment>
<gene>
    <name evidence="13" type="ORF">EXIGLDRAFT_275219</name>
</gene>
<feature type="region of interest" description="Disordered" evidence="9">
    <location>
        <begin position="77"/>
        <end position="137"/>
    </location>
</feature>
<evidence type="ECO:0000256" key="7">
    <source>
        <dbReference type="PROSITE-ProRule" id="PRU00649"/>
    </source>
</evidence>
<evidence type="ECO:0000313" key="13">
    <source>
        <dbReference type="EMBL" id="KZV98902.1"/>
    </source>
</evidence>
<dbReference type="InterPro" id="IPR003617">
    <property type="entry name" value="TFIIS/CRSP70_N_sub"/>
</dbReference>
<feature type="domain" description="TFIIS N-terminal" evidence="11">
    <location>
        <begin position="5"/>
        <end position="79"/>
    </location>
</feature>
<dbReference type="InterPro" id="IPR006289">
    <property type="entry name" value="TFSII"/>
</dbReference>